<dbReference type="InterPro" id="IPR001322">
    <property type="entry name" value="Lamin_tail_dom"/>
</dbReference>
<dbReference type="RefSeq" id="WP_184022089.1">
    <property type="nucleotide sequence ID" value="NZ_JACHFD010000034.1"/>
</dbReference>
<dbReference type="InterPro" id="IPR014867">
    <property type="entry name" value="Spore_coat_CotH_CotH2/3/7"/>
</dbReference>
<dbReference type="Gene3D" id="2.60.40.1260">
    <property type="entry name" value="Lamin Tail domain"/>
    <property type="match status" value="1"/>
</dbReference>
<dbReference type="Pfam" id="PF08757">
    <property type="entry name" value="CotH"/>
    <property type="match status" value="1"/>
</dbReference>
<dbReference type="InterPro" id="IPR008979">
    <property type="entry name" value="Galactose-bd-like_sf"/>
</dbReference>
<evidence type="ECO:0000259" key="1">
    <source>
        <dbReference type="PROSITE" id="PS51841"/>
    </source>
</evidence>
<gene>
    <name evidence="2" type="ORF">HNR46_004015</name>
</gene>
<dbReference type="EMBL" id="JACHFD010000034">
    <property type="protein sequence ID" value="MBB5353753.1"/>
    <property type="molecule type" value="Genomic_DNA"/>
</dbReference>
<keyword evidence="3" id="KW-1185">Reference proteome</keyword>
<evidence type="ECO:0000313" key="2">
    <source>
        <dbReference type="EMBL" id="MBB5353753.1"/>
    </source>
</evidence>
<sequence>MPDFRFCLLFPVLLVGPLVGQVVIHEIHYDPADETSREEFVELYNGGEAEVDVSGWRLTEAIEWVFPAGTTIPAGGYEVVGEDPATLMAVFGVAAAGPWEKGLSNDGERLILEDAAGQVVDEVDYGVGFPWPTGARGGGGSMELMHPQLDNDLGGSWRTSGAAGAMTEQTYIGEAANGWKWRAGSSEASVPASAWRERSFAEDASWQVFQAPIGYGSVSGSAGSLSFNTVISGMRNQYSCIFLRRDFTIEPGELPEQLKLRYAKDDGVLIWINGHRVAQRNMGSSEPAFDDLAASDSDPEGEWYEDTIADAKSFLIEGRNVVAVQVFNGTLSSSDLGFDLALIRPASDEAWRPTPGARNASFTTEVPPQIRQVAHDPVQPAPGDPVVVTAKVTDSEGVAEVHLVYQVVDPGGYIRLGDPEYESSWTSVEMNDEGVEGDEVAGDGVFTATVPGEMQTHRRLMRYRIAAVDGAGHGLTVPYADDGQPNFAWFVYGDYPSWSGAFSASRVAETFPAGMMDRLPVYQLLAKSVDVTRSQYESAYDGVHMRGTLVYDGVVYDHIRFENRGEVSTYRSGKNKWRFHFNRARRLAARDDWGQKYDSPWSKLNLNACASPWAAVNRGMAGLDEAVSFRLYGMAGVPSARTHYLSLRIIDDAVEVSPTSQYEGDLWGLYLAVEQPNGSFLKDRGLEDGNVYKIEDGAGDQKEQGDTQEVNGADWDRFYAASASAQTESWWRDQMDMEVYDSMRAMNRFTGNVDLRFGFNHYFYHEPTMDRWVVMPWDLDMMFIAETHQSGVIRQQNSILNHPALALEFRNRCREILDLMASDRSVSGGQIGQLLDEYAQMVNPSGEALTWADLDAAMWNEHPRTQGDPNSHSGQTNHKGNFYYSPFTDSRMGGDYVRTLVSRDHEGFVRHLLDYTTDTFPGTAWSPGNGVPAGYGFEYLSLEAQDALIPERPTLEFVGTEGFPVTDLRFRSGAFSDPNGDGSFGGMRWRLAEIAAPGLEGYVEGTPRRYELEAEYEEESTAFVDEFAFPVSSVIPGHTYRVRVQHEDQSGRTSHWSEPIEFVASGADVASYTGKLVISEIHYHPANPSGAELEVATDDGEFEFVELFNASPGETLDLSPLAFSDGIVFDFATASVRELGPGERLVVVSNAAAFEARYGVGLPVAGEFTGALNNGGETLALAWGGSTPVVSLTYGDRAPWPTAADGEGFSLVLLDPEGAPDPAVAEHWVAGAVMHGTPGTGEPMEPSYASWSREWFSTEELADDMFGGPEADADGDGLANLLEFALGRDPRASDSAGAVEWSWVETSEGPALALTFRRRIERGRLEYAIERSEDLSTWNGVSGEEVSVVSDGDGFERVTLRSESAVEGMQEFLRLAVSER</sequence>
<accession>A0A840V7Q3</accession>
<reference evidence="2 3" key="1">
    <citation type="submission" date="2020-08" db="EMBL/GenBank/DDBJ databases">
        <title>Genomic Encyclopedia of Type Strains, Phase IV (KMG-IV): sequencing the most valuable type-strain genomes for metagenomic binning, comparative biology and taxonomic classification.</title>
        <authorList>
            <person name="Goeker M."/>
        </authorList>
    </citation>
    <scope>NUCLEOTIDE SEQUENCE [LARGE SCALE GENOMIC DNA]</scope>
    <source>
        <strain evidence="2 3">YC6886</strain>
    </source>
</reference>
<comment type="caution">
    <text evidence="2">The sequence shown here is derived from an EMBL/GenBank/DDBJ whole genome shotgun (WGS) entry which is preliminary data.</text>
</comment>
<name>A0A840V7Q3_9BACT</name>
<feature type="domain" description="LTD" evidence="1">
    <location>
        <begin position="16"/>
        <end position="129"/>
    </location>
</feature>
<dbReference type="Gene3D" id="2.60.120.260">
    <property type="entry name" value="Galactose-binding domain-like"/>
    <property type="match status" value="1"/>
</dbReference>
<proteinExistence type="predicted"/>
<evidence type="ECO:0000313" key="3">
    <source>
        <dbReference type="Proteomes" id="UP000557717"/>
    </source>
</evidence>
<protein>
    <recommendedName>
        <fullName evidence="1">LTD domain-containing protein</fullName>
    </recommendedName>
</protein>
<dbReference type="NCBIfam" id="NF041940">
    <property type="entry name" value="choice_anch_X"/>
    <property type="match status" value="1"/>
</dbReference>
<dbReference type="Proteomes" id="UP000557717">
    <property type="component" value="Unassembled WGS sequence"/>
</dbReference>
<organism evidence="2 3">
    <name type="scientific">Haloferula luteola</name>
    <dbReference type="NCBI Taxonomy" id="595692"/>
    <lineage>
        <taxon>Bacteria</taxon>
        <taxon>Pseudomonadati</taxon>
        <taxon>Verrucomicrobiota</taxon>
        <taxon>Verrucomicrobiia</taxon>
        <taxon>Verrucomicrobiales</taxon>
        <taxon>Verrucomicrobiaceae</taxon>
        <taxon>Haloferula</taxon>
    </lineage>
</organism>
<dbReference type="PROSITE" id="PS51841">
    <property type="entry name" value="LTD"/>
    <property type="match status" value="1"/>
</dbReference>
<dbReference type="SUPFAM" id="SSF49785">
    <property type="entry name" value="Galactose-binding domain-like"/>
    <property type="match status" value="1"/>
</dbReference>
<dbReference type="InterPro" id="IPR036415">
    <property type="entry name" value="Lamin_tail_dom_sf"/>
</dbReference>
<dbReference type="SUPFAM" id="SSF74853">
    <property type="entry name" value="Lamin A/C globular tail domain"/>
    <property type="match status" value="1"/>
</dbReference>
<dbReference type="Pfam" id="PF00932">
    <property type="entry name" value="LTD"/>
    <property type="match status" value="1"/>
</dbReference>